<comment type="caution">
    <text evidence="1">The sequence shown here is derived from an EMBL/GenBank/DDBJ whole genome shotgun (WGS) entry which is preliminary data.</text>
</comment>
<accession>A0A2G8KFD6</accession>
<protein>
    <submittedName>
        <fullName evidence="1">Uncharacterized protein</fullName>
    </submittedName>
</protein>
<dbReference type="STRING" id="307972.A0A2G8KFD6"/>
<dbReference type="OrthoDB" id="70142at2759"/>
<dbReference type="Proteomes" id="UP000230750">
    <property type="component" value="Unassembled WGS sequence"/>
</dbReference>
<organism evidence="1 2">
    <name type="scientific">Stichopus japonicus</name>
    <name type="common">Sea cucumber</name>
    <dbReference type="NCBI Taxonomy" id="307972"/>
    <lineage>
        <taxon>Eukaryota</taxon>
        <taxon>Metazoa</taxon>
        <taxon>Echinodermata</taxon>
        <taxon>Eleutherozoa</taxon>
        <taxon>Echinozoa</taxon>
        <taxon>Holothuroidea</taxon>
        <taxon>Aspidochirotacea</taxon>
        <taxon>Aspidochirotida</taxon>
        <taxon>Stichopodidae</taxon>
        <taxon>Apostichopus</taxon>
    </lineage>
</organism>
<reference evidence="1 2" key="1">
    <citation type="journal article" date="2017" name="PLoS Biol.">
        <title>The sea cucumber genome provides insights into morphological evolution and visceral regeneration.</title>
        <authorList>
            <person name="Zhang X."/>
            <person name="Sun L."/>
            <person name="Yuan J."/>
            <person name="Sun Y."/>
            <person name="Gao Y."/>
            <person name="Zhang L."/>
            <person name="Li S."/>
            <person name="Dai H."/>
            <person name="Hamel J.F."/>
            <person name="Liu C."/>
            <person name="Yu Y."/>
            <person name="Liu S."/>
            <person name="Lin W."/>
            <person name="Guo K."/>
            <person name="Jin S."/>
            <person name="Xu P."/>
            <person name="Storey K.B."/>
            <person name="Huan P."/>
            <person name="Zhang T."/>
            <person name="Zhou Y."/>
            <person name="Zhang J."/>
            <person name="Lin C."/>
            <person name="Li X."/>
            <person name="Xing L."/>
            <person name="Huo D."/>
            <person name="Sun M."/>
            <person name="Wang L."/>
            <person name="Mercier A."/>
            <person name="Li F."/>
            <person name="Yang H."/>
            <person name="Xiang J."/>
        </authorList>
    </citation>
    <scope>NUCLEOTIDE SEQUENCE [LARGE SCALE GENOMIC DNA]</scope>
    <source>
        <strain evidence="1">Shaxun</strain>
        <tissue evidence="1">Muscle</tissue>
    </source>
</reference>
<sequence>MVHNFPPSSPSVKVCSVIGSMARNQSKFEHWIDLPQQQSFLQNAPWKELHNVLCKALARLIHQDFDSFSSSQKSSLFDLLGRTFFERHMDTCKIEFDTQLKSDGESAREMKNYLKTKLTEALEDSHLDKNSPESKILKDFKDFLRSLLEKSLNETLQRRGTTDQCSYEQQERSESRDGWLGRETFSQEMTKSNVLGEAVAHILDRRPNMFETVCTKLKGHQLSPALRRKIWLWVIVSEKKKIKNWSYSTLEEEFHGNLLRRKAQMNINSVSSAPANSLIQQMVKEKFKSTPCLRSLANSDVESVIEEAMNIHDVCYGHSEPISVLLLFPLYIGLVKPSDDDIPLSLTISLNLLQIHLIHTRERSERIITNVLDQLQVTDEPLYQHMKDCAEINSMQELIKTKYESFNQTSGSDTSSVLLSTWIEKVFVNVLSRPAIMFVWDQLFLSSWASGVFEDICLCLILLLRQKLLEETKDYQTLMKVLLDEPSILFTADIQRAYNHVIQENDLSDVPALNRQVKKRLDRAVQLPSPSETPVNELPIVPVITEEPEPVVTSPSPEEGFDLYIDGIVTLPDHATITKVTGRVLTPTLTMPDLLAPPDLDCDAQCPTYTYRYTSQQLQKTNLIILRVYTVNALTREVVVVGSCAWNLYRDINTTQPKLKVGAFKLILRQGLPDNKLSPFEEDFHKLPKVPGCWLLFRVLPRSETIVDRPPFKLSSYTALNQSEHTTVKEREEIHEGPKRRTEREVALTLRTEEAGLHDDPGNAELTAWILKRLEWKASLFNRKPKQMDPTHFFRYDPEIGLKVKVQGAWGLKGKNMYHGVMISLVEGMKSQSERNGPAVTDTRVLVATSQLDSLVSAPKWMDQPKVLHPMQDENSCLLLEVLGVTVERPPAGGKAWNRPFKMETISNLGWTVVPLFRQSSLFQGAHFLPLFQETKEKPFLMKLLTEEISTVIEENLKKKSILEFKDHPSVAVELFDGHFEYQDVLPLPVHTDLMKVTGHYKQYQKVAKESYGSSTISSILIGQELVNSEEEKETLQNAAKRAFCQKVNTALIQHGLKPLTEDK</sequence>
<proteinExistence type="predicted"/>
<dbReference type="Gene3D" id="1.10.472.80">
    <property type="entry name" value="Ypt/Rab-GAP domain of gyp1p, domain 3"/>
    <property type="match status" value="1"/>
</dbReference>
<evidence type="ECO:0000313" key="1">
    <source>
        <dbReference type="EMBL" id="PIK46679.1"/>
    </source>
</evidence>
<gene>
    <name evidence="1" type="ORF">BSL78_16464</name>
</gene>
<dbReference type="SUPFAM" id="SSF47923">
    <property type="entry name" value="Ypt/Rab-GAP domain of gyp1p"/>
    <property type="match status" value="1"/>
</dbReference>
<dbReference type="EMBL" id="MRZV01000628">
    <property type="protein sequence ID" value="PIK46679.1"/>
    <property type="molecule type" value="Genomic_DNA"/>
</dbReference>
<name>A0A2G8KFD6_STIJA</name>
<evidence type="ECO:0000313" key="2">
    <source>
        <dbReference type="Proteomes" id="UP000230750"/>
    </source>
</evidence>
<dbReference type="InterPro" id="IPR035969">
    <property type="entry name" value="Rab-GAP_TBC_sf"/>
</dbReference>
<dbReference type="AlphaFoldDB" id="A0A2G8KFD6"/>
<keyword evidence="2" id="KW-1185">Reference proteome</keyword>